<dbReference type="Proteomes" id="UP001500393">
    <property type="component" value="Unassembled WGS sequence"/>
</dbReference>
<keyword evidence="2" id="KW-1185">Reference proteome</keyword>
<gene>
    <name evidence="1" type="ORF">GCM10009789_22590</name>
</gene>
<dbReference type="Gene3D" id="2.60.120.620">
    <property type="entry name" value="q2cbj1_9rhob like domain"/>
    <property type="match status" value="1"/>
</dbReference>
<dbReference type="Pfam" id="PF05721">
    <property type="entry name" value="PhyH"/>
    <property type="match status" value="1"/>
</dbReference>
<comment type="caution">
    <text evidence="1">The sequence shown here is derived from an EMBL/GenBank/DDBJ whole genome shotgun (WGS) entry which is preliminary data.</text>
</comment>
<evidence type="ECO:0008006" key="3">
    <source>
        <dbReference type="Google" id="ProtNLM"/>
    </source>
</evidence>
<dbReference type="EMBL" id="BAAAOS010000018">
    <property type="protein sequence ID" value="GAA1568648.1"/>
    <property type="molecule type" value="Genomic_DNA"/>
</dbReference>
<reference evidence="2" key="1">
    <citation type="journal article" date="2019" name="Int. J. Syst. Evol. Microbiol.">
        <title>The Global Catalogue of Microorganisms (GCM) 10K type strain sequencing project: providing services to taxonomists for standard genome sequencing and annotation.</title>
        <authorList>
            <consortium name="The Broad Institute Genomics Platform"/>
            <consortium name="The Broad Institute Genome Sequencing Center for Infectious Disease"/>
            <person name="Wu L."/>
            <person name="Ma J."/>
        </authorList>
    </citation>
    <scope>NUCLEOTIDE SEQUENCE [LARGE SCALE GENOMIC DNA]</scope>
    <source>
        <strain evidence="2">JCM 14969</strain>
    </source>
</reference>
<accession>A0ABP4NXC4</accession>
<sequence length="263" mass="29417">MTSVADNQVADNALETYQRDGYVIFRNVLDRQLINEVNDHVDWLQAKHPDIRPEQLGHVFLRDDPFWVRLVSDPRLLEIASVFVGPDLALFASHYISKPPYSGQPVLWHQDAAFWPLDPMSVVTLWLAVDHSTPGNGCVRVIPGSHLGPIAEMRDNDSVQSVLGKEIAVEVDESEAVDIVLAPGDVEVHHPNIVHGSSANTSPNRRCGLTIRYIPTSTRITDPEVPYPSAFHLQGSPGVNSYQPRPRYVEGRDYPFTGRSEWI</sequence>
<proteinExistence type="predicted"/>
<evidence type="ECO:0000313" key="2">
    <source>
        <dbReference type="Proteomes" id="UP001500393"/>
    </source>
</evidence>
<protein>
    <recommendedName>
        <fullName evidence="3">Phytanoyl-CoA dioxygenase family protein</fullName>
    </recommendedName>
</protein>
<organism evidence="1 2">
    <name type="scientific">Kribbella sancticallisti</name>
    <dbReference type="NCBI Taxonomy" id="460087"/>
    <lineage>
        <taxon>Bacteria</taxon>
        <taxon>Bacillati</taxon>
        <taxon>Actinomycetota</taxon>
        <taxon>Actinomycetes</taxon>
        <taxon>Propionibacteriales</taxon>
        <taxon>Kribbellaceae</taxon>
        <taxon>Kribbella</taxon>
    </lineage>
</organism>
<evidence type="ECO:0000313" key="1">
    <source>
        <dbReference type="EMBL" id="GAA1568648.1"/>
    </source>
</evidence>
<dbReference type="SUPFAM" id="SSF51197">
    <property type="entry name" value="Clavaminate synthase-like"/>
    <property type="match status" value="1"/>
</dbReference>
<dbReference type="PANTHER" id="PTHR20883:SF48">
    <property type="entry name" value="ECTOINE DIOXYGENASE"/>
    <property type="match status" value="1"/>
</dbReference>
<dbReference type="InterPro" id="IPR008775">
    <property type="entry name" value="Phytyl_CoA_dOase-like"/>
</dbReference>
<name>A0ABP4NXC4_9ACTN</name>
<dbReference type="RefSeq" id="WP_344212681.1">
    <property type="nucleotide sequence ID" value="NZ_BAAAOS010000018.1"/>
</dbReference>
<dbReference type="PANTHER" id="PTHR20883">
    <property type="entry name" value="PHYTANOYL-COA DIOXYGENASE DOMAIN CONTAINING 1"/>
    <property type="match status" value="1"/>
</dbReference>